<evidence type="ECO:0000313" key="2">
    <source>
        <dbReference type="Proteomes" id="UP000076935"/>
    </source>
</evidence>
<dbReference type="Proteomes" id="UP000076935">
    <property type="component" value="Unassembled WGS sequence"/>
</dbReference>
<gene>
    <name evidence="1" type="ORF">AWH49_05340</name>
</gene>
<accession>A0A177KXQ7</accession>
<organism evidence="1 2">
    <name type="scientific">Domibacillus aminovorans</name>
    <dbReference type="NCBI Taxonomy" id="29332"/>
    <lineage>
        <taxon>Bacteria</taxon>
        <taxon>Bacillati</taxon>
        <taxon>Bacillota</taxon>
        <taxon>Bacilli</taxon>
        <taxon>Bacillales</taxon>
        <taxon>Bacillaceae</taxon>
        <taxon>Domibacillus</taxon>
    </lineage>
</organism>
<comment type="caution">
    <text evidence="1">The sequence shown here is derived from an EMBL/GenBank/DDBJ whole genome shotgun (WGS) entry which is preliminary data.</text>
</comment>
<dbReference type="EMBL" id="LQWY01000073">
    <property type="protein sequence ID" value="OAH58120.1"/>
    <property type="molecule type" value="Genomic_DNA"/>
</dbReference>
<dbReference type="NCBIfam" id="NF041002">
    <property type="entry name" value="pilin_ComGF"/>
    <property type="match status" value="1"/>
</dbReference>
<dbReference type="Pfam" id="PF15980">
    <property type="entry name" value="ComGF"/>
    <property type="match status" value="1"/>
</dbReference>
<evidence type="ECO:0008006" key="3">
    <source>
        <dbReference type="Google" id="ProtNLM"/>
    </source>
</evidence>
<dbReference type="InterPro" id="IPR016977">
    <property type="entry name" value="ComGF"/>
</dbReference>
<name>A0A177KXQ7_9BACI</name>
<evidence type="ECO:0000313" key="1">
    <source>
        <dbReference type="EMBL" id="OAH58120.1"/>
    </source>
</evidence>
<reference evidence="1 2" key="1">
    <citation type="submission" date="2016-01" db="EMBL/GenBank/DDBJ databases">
        <title>Investigation of taxonomic status of Bacillus aminovorans.</title>
        <authorList>
            <person name="Verma A."/>
            <person name="Pal Y."/>
            <person name="Krishnamurthi S."/>
        </authorList>
    </citation>
    <scope>NUCLEOTIDE SEQUENCE [LARGE SCALE GENOMIC DNA]</scope>
    <source>
        <strain evidence="1 2">DSM 1314</strain>
    </source>
</reference>
<dbReference type="AlphaFoldDB" id="A0A177KXQ7"/>
<protein>
    <recommendedName>
        <fullName evidence="3">Competence protein ComGF</fullName>
    </recommendedName>
</protein>
<sequence>MFMACAASFPLLYDAAYRIVEASKSEKNTEWEIFIVQLRNELHQSSNWHISGGKLNYGVEGSITSISQYEDKLRRQINGQGHEVMLQNVKKATFALEGGKLYIHVTFQDGEEEGTSLYPFNQASS</sequence>
<keyword evidence="2" id="KW-1185">Reference proteome</keyword>
<dbReference type="STRING" id="29332.AWH48_04850"/>
<proteinExistence type="predicted"/>